<dbReference type="Proteomes" id="UP000044841">
    <property type="component" value="Unassembled WGS sequence"/>
</dbReference>
<dbReference type="EMBL" id="CYGV01001578">
    <property type="protein sequence ID" value="CUA75624.1"/>
    <property type="molecule type" value="Genomic_DNA"/>
</dbReference>
<reference evidence="1 2" key="1">
    <citation type="submission" date="2015-07" db="EMBL/GenBank/DDBJ databases">
        <authorList>
            <person name="Noorani M."/>
        </authorList>
    </citation>
    <scope>NUCLEOTIDE SEQUENCE [LARGE SCALE GENOMIC DNA]</scope>
    <source>
        <strain evidence="1">BBA 69670</strain>
    </source>
</reference>
<gene>
    <name evidence="1" type="ORF">RSOLAG22IIIB_05989</name>
</gene>
<evidence type="ECO:0000313" key="1">
    <source>
        <dbReference type="EMBL" id="CUA75624.1"/>
    </source>
</evidence>
<sequence length="157" mass="17050">MTPHTHTLVTAPPMHGDLKAATQYLVRWWQQSGAPCWSSPEDMTSAAEQLVQLAETLTALGRLEEALDASQAATLLYQRSLGFPTNTPGHKIPRCDCDATQPTPGTLIRDKGPTDTYTHTHSMIPTGTCLNSILGINPIGYILKVLNFVRLSVNSVP</sequence>
<accession>A0A0K6GB84</accession>
<name>A0A0K6GB84_9AGAM</name>
<proteinExistence type="predicted"/>
<protein>
    <submittedName>
        <fullName evidence="1">Uncharacterized protein</fullName>
    </submittedName>
</protein>
<dbReference type="AlphaFoldDB" id="A0A0K6GB84"/>
<evidence type="ECO:0000313" key="2">
    <source>
        <dbReference type="Proteomes" id="UP000044841"/>
    </source>
</evidence>
<keyword evidence="2" id="KW-1185">Reference proteome</keyword>
<organism evidence="1 2">
    <name type="scientific">Rhizoctonia solani</name>
    <dbReference type="NCBI Taxonomy" id="456999"/>
    <lineage>
        <taxon>Eukaryota</taxon>
        <taxon>Fungi</taxon>
        <taxon>Dikarya</taxon>
        <taxon>Basidiomycota</taxon>
        <taxon>Agaricomycotina</taxon>
        <taxon>Agaricomycetes</taxon>
        <taxon>Cantharellales</taxon>
        <taxon>Ceratobasidiaceae</taxon>
        <taxon>Rhizoctonia</taxon>
    </lineage>
</organism>